<evidence type="ECO:0000313" key="1">
    <source>
        <dbReference type="EMBL" id="CAK0860574.1"/>
    </source>
</evidence>
<dbReference type="EMBL" id="CAUYUJ010015993">
    <property type="protein sequence ID" value="CAK0860574.1"/>
    <property type="molecule type" value="Genomic_DNA"/>
</dbReference>
<evidence type="ECO:0000313" key="2">
    <source>
        <dbReference type="Proteomes" id="UP001189429"/>
    </source>
</evidence>
<gene>
    <name evidence="1" type="ORF">PCOR1329_LOCUS49495</name>
</gene>
<protein>
    <submittedName>
        <fullName evidence="1">Uncharacterized protein</fullName>
    </submittedName>
</protein>
<dbReference type="Proteomes" id="UP001189429">
    <property type="component" value="Unassembled WGS sequence"/>
</dbReference>
<comment type="caution">
    <text evidence="1">The sequence shown here is derived from an EMBL/GenBank/DDBJ whole genome shotgun (WGS) entry which is preliminary data.</text>
</comment>
<name>A0ABN9UL37_9DINO</name>
<proteinExistence type="predicted"/>
<keyword evidence="2" id="KW-1185">Reference proteome</keyword>
<organism evidence="1 2">
    <name type="scientific">Prorocentrum cordatum</name>
    <dbReference type="NCBI Taxonomy" id="2364126"/>
    <lineage>
        <taxon>Eukaryota</taxon>
        <taxon>Sar</taxon>
        <taxon>Alveolata</taxon>
        <taxon>Dinophyceae</taxon>
        <taxon>Prorocentrales</taxon>
        <taxon>Prorocentraceae</taxon>
        <taxon>Prorocentrum</taxon>
    </lineage>
</organism>
<reference evidence="1" key="1">
    <citation type="submission" date="2023-10" db="EMBL/GenBank/DDBJ databases">
        <authorList>
            <person name="Chen Y."/>
            <person name="Shah S."/>
            <person name="Dougan E. K."/>
            <person name="Thang M."/>
            <person name="Chan C."/>
        </authorList>
    </citation>
    <scope>NUCLEOTIDE SEQUENCE [LARGE SCALE GENOMIC DNA]</scope>
</reference>
<accession>A0ABN9UL37</accession>
<feature type="non-terminal residue" evidence="1">
    <location>
        <position position="369"/>
    </location>
</feature>
<sequence>MVTAITVTATTSTSTTTVKVAETASTWGGSLGHRSPDCQVECEQTGIAAPCSDWIMWAGQHHRSGRLGASACTEAHALVLKHCPMCASCTAADACQRAPASTTTAASADGTGDGACAGWRAGRQEWCCTHRSIGCQGRREVLNSCAHGLQREESFLTPARRKFCCRHLPDGPGCPRRALDMDMSDMVLPVSLEECRSMNSTSSEWPTLHQDWCCLHESLKCGADLDFPFDLDSDLSAWPSSTTTTTRTGTTTTVRARSVGSSRPSASLANAPARTAAAPFDCDVGLEDWANRWSLSKLRWCCSLGSAPVHARLSRDSACLDTIREYGAVHRLAQGERRPLLPAPGLLCAAAAAVLAAPLALRPLAARLR</sequence>